<evidence type="ECO:0000313" key="2">
    <source>
        <dbReference type="EMBL" id="ESQ38329.1"/>
    </source>
</evidence>
<keyword evidence="3" id="KW-1185">Reference proteome</keyword>
<feature type="compositionally biased region" description="Polar residues" evidence="1">
    <location>
        <begin position="47"/>
        <end position="60"/>
    </location>
</feature>
<sequence>MAMAMGKADGAETKSGGLGGGARSGDSRDPRVSGGSGDLVVPDESQKPSPSTTSGRNRSNGRFLRLEVQI</sequence>
<reference evidence="2 3" key="1">
    <citation type="journal article" date="2013" name="Front. Plant Sci.">
        <title>The Reference Genome of the Halophytic Plant Eutrema salsugineum.</title>
        <authorList>
            <person name="Yang R."/>
            <person name="Jarvis D.E."/>
            <person name="Chen H."/>
            <person name="Beilstein M.A."/>
            <person name="Grimwood J."/>
            <person name="Jenkins J."/>
            <person name="Shu S."/>
            <person name="Prochnik S."/>
            <person name="Xin M."/>
            <person name="Ma C."/>
            <person name="Schmutz J."/>
            <person name="Wing R.A."/>
            <person name="Mitchell-Olds T."/>
            <person name="Schumaker K.S."/>
            <person name="Wang X."/>
        </authorList>
    </citation>
    <scope>NUCLEOTIDE SEQUENCE [LARGE SCALE GENOMIC DNA]</scope>
</reference>
<accession>V4L3U2</accession>
<feature type="region of interest" description="Disordered" evidence="1">
    <location>
        <begin position="1"/>
        <end position="70"/>
    </location>
</feature>
<dbReference type="EMBL" id="KI517537">
    <property type="protein sequence ID" value="ESQ38329.1"/>
    <property type="molecule type" value="Genomic_DNA"/>
</dbReference>
<evidence type="ECO:0000256" key="1">
    <source>
        <dbReference type="SAM" id="MobiDB-lite"/>
    </source>
</evidence>
<dbReference type="Gramene" id="ESQ38329">
    <property type="protein sequence ID" value="ESQ38329"/>
    <property type="gene ID" value="EUTSA_v10029111mg"/>
</dbReference>
<gene>
    <name evidence="2" type="ORF">EUTSA_v10029111mg</name>
</gene>
<dbReference type="AlphaFoldDB" id="V4L3U2"/>
<proteinExistence type="predicted"/>
<dbReference type="KEGG" id="eus:EUTSA_v10029111mg"/>
<name>V4L3U2_EUTSA</name>
<dbReference type="Proteomes" id="UP000030689">
    <property type="component" value="Unassembled WGS sequence"/>
</dbReference>
<evidence type="ECO:0000313" key="3">
    <source>
        <dbReference type="Proteomes" id="UP000030689"/>
    </source>
</evidence>
<protein>
    <submittedName>
        <fullName evidence="2">Uncharacterized protein</fullName>
    </submittedName>
</protein>
<organism evidence="2 3">
    <name type="scientific">Eutrema salsugineum</name>
    <name type="common">Saltwater cress</name>
    <name type="synonym">Sisymbrium salsugineum</name>
    <dbReference type="NCBI Taxonomy" id="72664"/>
    <lineage>
        <taxon>Eukaryota</taxon>
        <taxon>Viridiplantae</taxon>
        <taxon>Streptophyta</taxon>
        <taxon>Embryophyta</taxon>
        <taxon>Tracheophyta</taxon>
        <taxon>Spermatophyta</taxon>
        <taxon>Magnoliopsida</taxon>
        <taxon>eudicotyledons</taxon>
        <taxon>Gunneridae</taxon>
        <taxon>Pentapetalae</taxon>
        <taxon>rosids</taxon>
        <taxon>malvids</taxon>
        <taxon>Brassicales</taxon>
        <taxon>Brassicaceae</taxon>
        <taxon>Eutremeae</taxon>
        <taxon>Eutrema</taxon>
    </lineage>
</organism>